<protein>
    <submittedName>
        <fullName evidence="1">Uncharacterized protein</fullName>
    </submittedName>
</protein>
<reference evidence="1" key="1">
    <citation type="submission" date="2025-08" db="UniProtKB">
        <authorList>
            <consortium name="Ensembl"/>
        </authorList>
    </citation>
    <scope>IDENTIFICATION</scope>
</reference>
<evidence type="ECO:0000313" key="2">
    <source>
        <dbReference type="Proteomes" id="UP000694428"/>
    </source>
</evidence>
<evidence type="ECO:0000313" key="1">
    <source>
        <dbReference type="Ensembl" id="ENSPSTP00000021167.1"/>
    </source>
</evidence>
<reference evidence="1" key="2">
    <citation type="submission" date="2025-09" db="UniProtKB">
        <authorList>
            <consortium name="Ensembl"/>
        </authorList>
    </citation>
    <scope>IDENTIFICATION</scope>
</reference>
<accession>A0A8C9FZG0</accession>
<dbReference type="Ensembl" id="ENSPSTT00000022208.1">
    <property type="protein sequence ID" value="ENSPSTP00000021167.1"/>
    <property type="gene ID" value="ENSPSTG00000015409.1"/>
</dbReference>
<proteinExistence type="predicted"/>
<name>A0A8C9FZG0_PAVCR</name>
<sequence>ITMEACLRALEAFISPSAATTSLASRVASASAAITLCMATGILTSLISTRATLIPHCSVALRRMSLRMVLCCQCTSTLLANDTSQSCSTQDLRWSS</sequence>
<dbReference type="AlphaFoldDB" id="A0A8C9FZG0"/>
<keyword evidence="2" id="KW-1185">Reference proteome</keyword>
<dbReference type="Proteomes" id="UP000694428">
    <property type="component" value="Unplaced"/>
</dbReference>
<organism evidence="1 2">
    <name type="scientific">Pavo cristatus</name>
    <name type="common">Indian peafowl</name>
    <name type="synonym">Blue peafowl</name>
    <dbReference type="NCBI Taxonomy" id="9049"/>
    <lineage>
        <taxon>Eukaryota</taxon>
        <taxon>Metazoa</taxon>
        <taxon>Chordata</taxon>
        <taxon>Craniata</taxon>
        <taxon>Vertebrata</taxon>
        <taxon>Euteleostomi</taxon>
        <taxon>Archelosauria</taxon>
        <taxon>Archosauria</taxon>
        <taxon>Dinosauria</taxon>
        <taxon>Saurischia</taxon>
        <taxon>Theropoda</taxon>
        <taxon>Coelurosauria</taxon>
        <taxon>Aves</taxon>
        <taxon>Neognathae</taxon>
        <taxon>Galloanserae</taxon>
        <taxon>Galliformes</taxon>
        <taxon>Phasianidae</taxon>
        <taxon>Phasianinae</taxon>
        <taxon>Pavo</taxon>
    </lineage>
</organism>